<evidence type="ECO:0000313" key="7">
    <source>
        <dbReference type="EMBL" id="KGO07449.1"/>
    </source>
</evidence>
<dbReference type="PANTHER" id="PTHR43133">
    <property type="entry name" value="RNA POLYMERASE ECF-TYPE SIGMA FACTO"/>
    <property type="match status" value="1"/>
</dbReference>
<dbReference type="InterPro" id="IPR014284">
    <property type="entry name" value="RNA_pol_sigma-70_dom"/>
</dbReference>
<dbReference type="Proteomes" id="UP000030140">
    <property type="component" value="Unassembled WGS sequence"/>
</dbReference>
<dbReference type="SUPFAM" id="SSF88946">
    <property type="entry name" value="Sigma2 domain of RNA polymerase sigma factors"/>
    <property type="match status" value="1"/>
</dbReference>
<keyword evidence="8" id="KW-1185">Reference proteome</keyword>
<dbReference type="InterPro" id="IPR036388">
    <property type="entry name" value="WH-like_DNA-bd_sf"/>
</dbReference>
<protein>
    <submittedName>
        <fullName evidence="7">RNA polymerase sigma-70 factor</fullName>
    </submittedName>
</protein>
<dbReference type="PANTHER" id="PTHR43133:SF46">
    <property type="entry name" value="RNA POLYMERASE SIGMA-70 FACTOR ECF SUBFAMILY"/>
    <property type="match status" value="1"/>
</dbReference>
<dbReference type="Pfam" id="PF04542">
    <property type="entry name" value="Sigma70_r2"/>
    <property type="match status" value="1"/>
</dbReference>
<dbReference type="GO" id="GO:0016987">
    <property type="term" value="F:sigma factor activity"/>
    <property type="evidence" value="ECO:0007669"/>
    <property type="project" value="UniProtKB-KW"/>
</dbReference>
<keyword evidence="3" id="KW-0731">Sigma factor</keyword>
<evidence type="ECO:0000256" key="1">
    <source>
        <dbReference type="ARBA" id="ARBA00010641"/>
    </source>
</evidence>
<name>A0A0A2GW17_9FLAO</name>
<keyword evidence="4" id="KW-0804">Transcription</keyword>
<feature type="domain" description="RNA polymerase sigma factor 70 region 4 type 2" evidence="6">
    <location>
        <begin position="114"/>
        <end position="164"/>
    </location>
</feature>
<dbReference type="GO" id="GO:0003677">
    <property type="term" value="F:DNA binding"/>
    <property type="evidence" value="ECO:0007669"/>
    <property type="project" value="InterPro"/>
</dbReference>
<evidence type="ECO:0000256" key="3">
    <source>
        <dbReference type="ARBA" id="ARBA00023082"/>
    </source>
</evidence>
<keyword evidence="2" id="KW-0805">Transcription regulation</keyword>
<comment type="similarity">
    <text evidence="1">Belongs to the sigma-70 factor family. ECF subfamily.</text>
</comment>
<dbReference type="SUPFAM" id="SSF88659">
    <property type="entry name" value="Sigma3 and sigma4 domains of RNA polymerase sigma factors"/>
    <property type="match status" value="1"/>
</dbReference>
<accession>A0A0A2GW17</accession>
<dbReference type="NCBIfam" id="TIGR02937">
    <property type="entry name" value="sigma70-ECF"/>
    <property type="match status" value="1"/>
</dbReference>
<dbReference type="OrthoDB" id="1056775at2"/>
<dbReference type="EMBL" id="JSAQ01000001">
    <property type="protein sequence ID" value="KGO07449.1"/>
    <property type="molecule type" value="Genomic_DNA"/>
</dbReference>
<comment type="caution">
    <text evidence="7">The sequence shown here is derived from an EMBL/GenBank/DDBJ whole genome shotgun (WGS) entry which is preliminary data.</text>
</comment>
<dbReference type="Gene3D" id="1.10.1740.10">
    <property type="match status" value="1"/>
</dbReference>
<dbReference type="CDD" id="cd06171">
    <property type="entry name" value="Sigma70_r4"/>
    <property type="match status" value="1"/>
</dbReference>
<evidence type="ECO:0000256" key="4">
    <source>
        <dbReference type="ARBA" id="ARBA00023163"/>
    </source>
</evidence>
<dbReference type="InterPro" id="IPR013325">
    <property type="entry name" value="RNA_pol_sigma_r2"/>
</dbReference>
<reference evidence="7 8" key="1">
    <citation type="submission" date="2014-10" db="EMBL/GenBank/DDBJ databases">
        <title>Draft genome sequence of the proteorhodopsin-containing marine bacterium Dokdonia donghaensis.</title>
        <authorList>
            <person name="Gomez-Consarnau L."/>
            <person name="Gonzalez J.M."/>
            <person name="Riedel T."/>
            <person name="Jaenicke S."/>
            <person name="Wagner-Doebler I."/>
            <person name="Fuhrman J.A."/>
        </authorList>
    </citation>
    <scope>NUCLEOTIDE SEQUENCE [LARGE SCALE GENOMIC DNA]</scope>
    <source>
        <strain evidence="7 8">DSW-1</strain>
    </source>
</reference>
<dbReference type="InterPro" id="IPR039425">
    <property type="entry name" value="RNA_pol_sigma-70-like"/>
</dbReference>
<organism evidence="7 8">
    <name type="scientific">Dokdonia donghaensis DSW-1</name>
    <dbReference type="NCBI Taxonomy" id="1300343"/>
    <lineage>
        <taxon>Bacteria</taxon>
        <taxon>Pseudomonadati</taxon>
        <taxon>Bacteroidota</taxon>
        <taxon>Flavobacteriia</taxon>
        <taxon>Flavobacteriales</taxon>
        <taxon>Flavobacteriaceae</taxon>
        <taxon>Dokdonia</taxon>
    </lineage>
</organism>
<dbReference type="Gene3D" id="1.10.10.10">
    <property type="entry name" value="Winged helix-like DNA-binding domain superfamily/Winged helix DNA-binding domain"/>
    <property type="match status" value="1"/>
</dbReference>
<proteinExistence type="inferred from homology"/>
<dbReference type="Pfam" id="PF08281">
    <property type="entry name" value="Sigma70_r4_2"/>
    <property type="match status" value="1"/>
</dbReference>
<evidence type="ECO:0000256" key="2">
    <source>
        <dbReference type="ARBA" id="ARBA00023015"/>
    </source>
</evidence>
<feature type="domain" description="RNA polymerase sigma-70 region 2" evidence="5">
    <location>
        <begin position="21"/>
        <end position="86"/>
    </location>
</feature>
<dbReference type="InterPro" id="IPR013249">
    <property type="entry name" value="RNA_pol_sigma70_r4_t2"/>
</dbReference>
<dbReference type="RefSeq" id="WP_035327505.1">
    <property type="nucleotide sequence ID" value="NZ_CP015125.1"/>
</dbReference>
<gene>
    <name evidence="7" type="ORF">NV36_11805</name>
</gene>
<dbReference type="InterPro" id="IPR007627">
    <property type="entry name" value="RNA_pol_sigma70_r2"/>
</dbReference>
<evidence type="ECO:0000259" key="5">
    <source>
        <dbReference type="Pfam" id="PF04542"/>
    </source>
</evidence>
<evidence type="ECO:0000313" key="8">
    <source>
        <dbReference type="Proteomes" id="UP000030140"/>
    </source>
</evidence>
<dbReference type="AlphaFoldDB" id="A0A0A2GW17"/>
<dbReference type="InterPro" id="IPR013324">
    <property type="entry name" value="RNA_pol_sigma_r3/r4-like"/>
</dbReference>
<evidence type="ECO:0000259" key="6">
    <source>
        <dbReference type="Pfam" id="PF08281"/>
    </source>
</evidence>
<dbReference type="GO" id="GO:0006352">
    <property type="term" value="P:DNA-templated transcription initiation"/>
    <property type="evidence" value="ECO:0007669"/>
    <property type="project" value="InterPro"/>
</dbReference>
<sequence length="185" mass="21576">MELEKLLKKCKKGDRKAQQSLYNIYKDRLFALSMKYCKNRDEAQDNLQDSFVTIFTKINTYKNAGSFEGWMKRIVINKAIDRYKRKPYLESIDDHQVKEEDTTIDQDDTAIPLQTLLTLVQELPDRYRLVFNLYQLDNYTHKEIAIALNISQGTSKSNLHRAKLILKERIIALTAAQKNSIVNGN</sequence>